<sequence length="297" mass="31289">MAPRIVRLAFALALLAIQPATLARAASSRLDALLAGTQSDSLPAALRRIEATSRDQAEGARAVLVLAELHYARGEFHDAAAAFGRAAARLAPADKPLARYAQGLAFLGLGEPTQARAALEEVARTSAALREDAWLGVAQAWELAGRPERALETLEPLLGTPLGETGATILERLGALAERADRQDEARRARERLLRDYPRSIEAASARGHLAAAAQRPGVGTVAVVIGQFIDPARARSLASEAKRAGFPDAQVVTRGQGLAAIHVVRLGIYSKPAEARSAGDQAVRALGVSYQVVKAE</sequence>
<dbReference type="SUPFAM" id="SSF48452">
    <property type="entry name" value="TPR-like"/>
    <property type="match status" value="1"/>
</dbReference>
<gene>
    <name evidence="3" type="ORF">E6K80_09125</name>
</gene>
<proteinExistence type="predicted"/>
<evidence type="ECO:0000313" key="4">
    <source>
        <dbReference type="Proteomes" id="UP000319836"/>
    </source>
</evidence>
<feature type="domain" description="SPOR" evidence="2">
    <location>
        <begin position="216"/>
        <end position="296"/>
    </location>
</feature>
<reference evidence="3 4" key="1">
    <citation type="journal article" date="2019" name="Nat. Microbiol.">
        <title>Mediterranean grassland soil C-N compound turnover is dependent on rainfall and depth, and is mediated by genomically divergent microorganisms.</title>
        <authorList>
            <person name="Diamond S."/>
            <person name="Andeer P.F."/>
            <person name="Li Z."/>
            <person name="Crits-Christoph A."/>
            <person name="Burstein D."/>
            <person name="Anantharaman K."/>
            <person name="Lane K.R."/>
            <person name="Thomas B.C."/>
            <person name="Pan C."/>
            <person name="Northen T.R."/>
            <person name="Banfield J.F."/>
        </authorList>
    </citation>
    <scope>NUCLEOTIDE SEQUENCE [LARGE SCALE GENOMIC DNA]</scope>
    <source>
        <strain evidence="3">WS_10</strain>
    </source>
</reference>
<organism evidence="3 4">
    <name type="scientific">Eiseniibacteriota bacterium</name>
    <dbReference type="NCBI Taxonomy" id="2212470"/>
    <lineage>
        <taxon>Bacteria</taxon>
        <taxon>Candidatus Eiseniibacteriota</taxon>
    </lineage>
</organism>
<accession>A0A538U303</accession>
<dbReference type="PROSITE" id="PS51724">
    <property type="entry name" value="SPOR"/>
    <property type="match status" value="1"/>
</dbReference>
<feature type="chain" id="PRO_5022106697" evidence="1">
    <location>
        <begin position="26"/>
        <end position="297"/>
    </location>
</feature>
<dbReference type="Proteomes" id="UP000319836">
    <property type="component" value="Unassembled WGS sequence"/>
</dbReference>
<evidence type="ECO:0000256" key="1">
    <source>
        <dbReference type="SAM" id="SignalP"/>
    </source>
</evidence>
<name>A0A538U303_UNCEI</name>
<dbReference type="Pfam" id="PF13432">
    <property type="entry name" value="TPR_16"/>
    <property type="match status" value="2"/>
</dbReference>
<dbReference type="InterPro" id="IPR011990">
    <property type="entry name" value="TPR-like_helical_dom_sf"/>
</dbReference>
<dbReference type="GO" id="GO:0042834">
    <property type="term" value="F:peptidoglycan binding"/>
    <property type="evidence" value="ECO:0007669"/>
    <property type="project" value="InterPro"/>
</dbReference>
<comment type="caution">
    <text evidence="3">The sequence shown here is derived from an EMBL/GenBank/DDBJ whole genome shotgun (WGS) entry which is preliminary data.</text>
</comment>
<dbReference type="Gene3D" id="3.30.70.1070">
    <property type="entry name" value="Sporulation related repeat"/>
    <property type="match status" value="1"/>
</dbReference>
<dbReference type="AlphaFoldDB" id="A0A538U303"/>
<evidence type="ECO:0000313" key="3">
    <source>
        <dbReference type="EMBL" id="TMQ70233.1"/>
    </source>
</evidence>
<feature type="signal peptide" evidence="1">
    <location>
        <begin position="1"/>
        <end position="25"/>
    </location>
</feature>
<dbReference type="Gene3D" id="1.25.40.10">
    <property type="entry name" value="Tetratricopeptide repeat domain"/>
    <property type="match status" value="2"/>
</dbReference>
<protein>
    <submittedName>
        <fullName evidence="3">SPOR domain-containing protein</fullName>
    </submittedName>
</protein>
<keyword evidence="1" id="KW-0732">Signal</keyword>
<dbReference type="InterPro" id="IPR007730">
    <property type="entry name" value="SPOR-like_dom"/>
</dbReference>
<dbReference type="InterPro" id="IPR036680">
    <property type="entry name" value="SPOR-like_sf"/>
</dbReference>
<dbReference type="EMBL" id="VBPA01000224">
    <property type="protein sequence ID" value="TMQ70233.1"/>
    <property type="molecule type" value="Genomic_DNA"/>
</dbReference>
<evidence type="ECO:0000259" key="2">
    <source>
        <dbReference type="PROSITE" id="PS51724"/>
    </source>
</evidence>